<dbReference type="PANTHER" id="PTHR10380:SF235">
    <property type="entry name" value="CUTICULAR PROTEIN 73D, ISOFORM B"/>
    <property type="match status" value="1"/>
</dbReference>
<dbReference type="AlphaFoldDB" id="A0AAV4QE43"/>
<gene>
    <name evidence="3" type="ORF">CEXT_735221</name>
</gene>
<feature type="region of interest" description="Disordered" evidence="2">
    <location>
        <begin position="291"/>
        <end position="320"/>
    </location>
</feature>
<evidence type="ECO:0000256" key="1">
    <source>
        <dbReference type="PROSITE-ProRule" id="PRU00497"/>
    </source>
</evidence>
<organism evidence="3 4">
    <name type="scientific">Caerostris extrusa</name>
    <name type="common">Bark spider</name>
    <name type="synonym">Caerostris bankana</name>
    <dbReference type="NCBI Taxonomy" id="172846"/>
    <lineage>
        <taxon>Eukaryota</taxon>
        <taxon>Metazoa</taxon>
        <taxon>Ecdysozoa</taxon>
        <taxon>Arthropoda</taxon>
        <taxon>Chelicerata</taxon>
        <taxon>Arachnida</taxon>
        <taxon>Araneae</taxon>
        <taxon>Araneomorphae</taxon>
        <taxon>Entelegynae</taxon>
        <taxon>Araneoidea</taxon>
        <taxon>Araneidae</taxon>
        <taxon>Caerostris</taxon>
    </lineage>
</organism>
<dbReference type="PRINTS" id="PR01228">
    <property type="entry name" value="EGGSHELL"/>
</dbReference>
<keyword evidence="1" id="KW-0193">Cuticle</keyword>
<dbReference type="GO" id="GO:0008010">
    <property type="term" value="F:structural constituent of chitin-based larval cuticle"/>
    <property type="evidence" value="ECO:0007669"/>
    <property type="project" value="TreeGrafter"/>
</dbReference>
<dbReference type="PANTHER" id="PTHR10380">
    <property type="entry name" value="CUTICLE PROTEIN"/>
    <property type="match status" value="1"/>
</dbReference>
<name>A0AAV4QE43_CAEEX</name>
<feature type="compositionally biased region" description="Gly residues" evidence="2">
    <location>
        <begin position="342"/>
        <end position="358"/>
    </location>
</feature>
<dbReference type="Proteomes" id="UP001054945">
    <property type="component" value="Unassembled WGS sequence"/>
</dbReference>
<evidence type="ECO:0000313" key="3">
    <source>
        <dbReference type="EMBL" id="GIY07034.1"/>
    </source>
</evidence>
<comment type="caution">
    <text evidence="3">The sequence shown here is derived from an EMBL/GenBank/DDBJ whole genome shotgun (WGS) entry which is preliminary data.</text>
</comment>
<dbReference type="GO" id="GO:0062129">
    <property type="term" value="C:chitin-based extracellular matrix"/>
    <property type="evidence" value="ECO:0007669"/>
    <property type="project" value="TreeGrafter"/>
</dbReference>
<dbReference type="PROSITE" id="PS51155">
    <property type="entry name" value="CHIT_BIND_RR_2"/>
    <property type="match status" value="1"/>
</dbReference>
<keyword evidence="4" id="KW-1185">Reference proteome</keyword>
<reference evidence="3 4" key="1">
    <citation type="submission" date="2021-06" db="EMBL/GenBank/DDBJ databases">
        <title>Caerostris extrusa draft genome.</title>
        <authorList>
            <person name="Kono N."/>
            <person name="Arakawa K."/>
        </authorList>
    </citation>
    <scope>NUCLEOTIDE SEQUENCE [LARGE SCALE GENOMIC DNA]</scope>
</reference>
<evidence type="ECO:0000313" key="4">
    <source>
        <dbReference type="Proteomes" id="UP001054945"/>
    </source>
</evidence>
<dbReference type="EMBL" id="BPLR01006038">
    <property type="protein sequence ID" value="GIY07034.1"/>
    <property type="molecule type" value="Genomic_DNA"/>
</dbReference>
<dbReference type="InterPro" id="IPR000618">
    <property type="entry name" value="Insect_cuticle"/>
</dbReference>
<evidence type="ECO:0000256" key="2">
    <source>
        <dbReference type="SAM" id="MobiDB-lite"/>
    </source>
</evidence>
<dbReference type="Pfam" id="PF00379">
    <property type="entry name" value="Chitin_bind_4"/>
    <property type="match status" value="1"/>
</dbReference>
<dbReference type="InterPro" id="IPR050468">
    <property type="entry name" value="Cuticle_Struct_Prot"/>
</dbReference>
<sequence length="365" mass="39051">MLNLMQLFDSELDENNFKISLIVVLSVTLFLLRTYSMHWVGKPELTRWKNQRGVISSKISYSYPILLKSTSIVGLFGDFPPLFQKATYSKCSTFIGGIFKVLQKWITQTTDRITGRSPNAEKAKEWHLTYFPFQRTPTKQLISEEKEVALAHVTAADGVYKEDDSDGGHHHSHPSILTCFYNMHFTQVCIAVVALVGYVRAVGYGGGYGGGNRGIGGGGYGGGAGGGGNLPPQPYQFDYTARDEQGNTHYRNEQGDQSGAMRGSYGYTDNQGLYRVVDYVADAGGFRANVRTNEPGTDGKESPADVQLTAEQPPAGIQDRYTRVGGYGGGAGGYGGGAGGYGGGGAGGRGGFPGGAGIHRGKSGY</sequence>
<protein>
    <submittedName>
        <fullName evidence="3">Uncharacterized protein</fullName>
    </submittedName>
</protein>
<accession>A0AAV4QE43</accession>
<feature type="region of interest" description="Disordered" evidence="2">
    <location>
        <begin position="342"/>
        <end position="365"/>
    </location>
</feature>
<proteinExistence type="predicted"/>